<evidence type="ECO:0000313" key="6">
    <source>
        <dbReference type="Proteomes" id="UP000007800"/>
    </source>
</evidence>
<feature type="region of interest" description="Disordered" evidence="2">
    <location>
        <begin position="197"/>
        <end position="266"/>
    </location>
</feature>
<dbReference type="OrthoDB" id="270602at2759"/>
<dbReference type="InterPro" id="IPR001012">
    <property type="entry name" value="UBX_dom"/>
</dbReference>
<dbReference type="PANTHER" id="PTHR23322">
    <property type="entry name" value="FAS-ASSOCIATED PROTEIN"/>
    <property type="match status" value="1"/>
</dbReference>
<feature type="domain" description="ELM2" evidence="4">
    <location>
        <begin position="1"/>
        <end position="66"/>
    </location>
</feature>
<dbReference type="SUPFAM" id="SSF54236">
    <property type="entry name" value="Ubiquitin-like"/>
    <property type="match status" value="1"/>
</dbReference>
<evidence type="ECO:0008006" key="7">
    <source>
        <dbReference type="Google" id="ProtNLM"/>
    </source>
</evidence>
<dbReference type="PROSITE" id="PS51156">
    <property type="entry name" value="ELM2"/>
    <property type="match status" value="1"/>
</dbReference>
<evidence type="ECO:0000256" key="2">
    <source>
        <dbReference type="SAM" id="MobiDB-lite"/>
    </source>
</evidence>
<dbReference type="OMA" id="CESKYQI"/>
<feature type="compositionally biased region" description="Basic and acidic residues" evidence="2">
    <location>
        <begin position="220"/>
        <end position="266"/>
    </location>
</feature>
<accession>C5KHQ7</accession>
<feature type="region of interest" description="Disordered" evidence="2">
    <location>
        <begin position="128"/>
        <end position="183"/>
    </location>
</feature>
<dbReference type="PROSITE" id="PS50033">
    <property type="entry name" value="UBX"/>
    <property type="match status" value="1"/>
</dbReference>
<proteinExistence type="predicted"/>
<dbReference type="InterPro" id="IPR050730">
    <property type="entry name" value="UBX_domain-protein"/>
</dbReference>
<dbReference type="RefSeq" id="XP_002784323.1">
    <property type="nucleotide sequence ID" value="XM_002784277.1"/>
</dbReference>
<dbReference type="Gene3D" id="3.10.20.90">
    <property type="entry name" value="Phosphatidylinositol 3-kinase Catalytic Subunit, Chain A, domain 1"/>
    <property type="match status" value="1"/>
</dbReference>
<dbReference type="GO" id="GO:0043130">
    <property type="term" value="F:ubiquitin binding"/>
    <property type="evidence" value="ECO:0007669"/>
    <property type="project" value="TreeGrafter"/>
</dbReference>
<dbReference type="GeneID" id="9061181"/>
<name>C5KHQ7_PERM5</name>
<evidence type="ECO:0000259" key="4">
    <source>
        <dbReference type="PROSITE" id="PS51156"/>
    </source>
</evidence>
<gene>
    <name evidence="5" type="ORF">Pmar_PMAR003582</name>
</gene>
<dbReference type="Proteomes" id="UP000007800">
    <property type="component" value="Unassembled WGS sequence"/>
</dbReference>
<dbReference type="CDD" id="cd01767">
    <property type="entry name" value="UBX"/>
    <property type="match status" value="1"/>
</dbReference>
<dbReference type="InterPro" id="IPR029071">
    <property type="entry name" value="Ubiquitin-like_domsf"/>
</dbReference>
<sequence length="436" mass="49590">MTSRPTPGDEQAVPTKSEIEQRDEKLVQFLSMAGPDSEIDPEVAMEILAANNWDVAKAWEQLRGPDQAMEPETPERLPGINPDDQRQAWEEQMSLDYARRMQAHEYGPLPISPTANTVGGERLIASPMEEFAQQQHWTSPMQRQEDEALRRAIEDSKKTASARGDASGSTSEAAGTLDDSADMDVEVVQSQEAAYNRARSNEFLTGPSPSVLSSQSQMSEAERLERETQRLRAMVDRETREVQDQEYLESLKADREREAEKQKREEEISDAAAKYVILKSSMKRKRESLPPEPEKGTPGRVEVAARLFNGKRVQRAFLDSEPVSDLYDWMDSELFNDHDRAAAATAEDGVQDFTEADLNYRLVSRMPRRVFEREDRSMKDAGIENQIFIEQLRHTVYSKDCSFAACKPNLKTDGIFEVCFGFNRQCESKYQIWETI</sequence>
<keyword evidence="6" id="KW-1185">Reference proteome</keyword>
<dbReference type="InParanoid" id="C5KHQ7"/>
<evidence type="ECO:0000313" key="5">
    <source>
        <dbReference type="EMBL" id="EER16119.1"/>
    </source>
</evidence>
<dbReference type="Pfam" id="PF00789">
    <property type="entry name" value="UBX"/>
    <property type="match status" value="1"/>
</dbReference>
<protein>
    <recommendedName>
        <fullName evidence="7">UBX domain-containing protein</fullName>
    </recommendedName>
</protein>
<dbReference type="AlphaFoldDB" id="C5KHQ7"/>
<dbReference type="GO" id="GO:0036503">
    <property type="term" value="P:ERAD pathway"/>
    <property type="evidence" value="ECO:0007669"/>
    <property type="project" value="TreeGrafter"/>
</dbReference>
<dbReference type="InterPro" id="IPR000949">
    <property type="entry name" value="ELM2_dom"/>
</dbReference>
<feature type="region of interest" description="Disordered" evidence="2">
    <location>
        <begin position="1"/>
        <end position="21"/>
    </location>
</feature>
<feature type="domain" description="UBX" evidence="3">
    <location>
        <begin position="303"/>
        <end position="391"/>
    </location>
</feature>
<feature type="compositionally biased region" description="Basic and acidic residues" evidence="2">
    <location>
        <begin position="143"/>
        <end position="158"/>
    </location>
</feature>
<keyword evidence="1" id="KW-0539">Nucleus</keyword>
<evidence type="ECO:0000256" key="1">
    <source>
        <dbReference type="ARBA" id="ARBA00023242"/>
    </source>
</evidence>
<dbReference type="GO" id="GO:0005783">
    <property type="term" value="C:endoplasmic reticulum"/>
    <property type="evidence" value="ECO:0007669"/>
    <property type="project" value="TreeGrafter"/>
</dbReference>
<dbReference type="PANTHER" id="PTHR23322:SF1">
    <property type="entry name" value="FAS-ASSOCIATED FACTOR 2"/>
    <property type="match status" value="1"/>
</dbReference>
<evidence type="ECO:0000259" key="3">
    <source>
        <dbReference type="PROSITE" id="PS50033"/>
    </source>
</evidence>
<dbReference type="EMBL" id="GG673069">
    <property type="protein sequence ID" value="EER16119.1"/>
    <property type="molecule type" value="Genomic_DNA"/>
</dbReference>
<reference evidence="5 6" key="1">
    <citation type="submission" date="2008-07" db="EMBL/GenBank/DDBJ databases">
        <authorList>
            <person name="El-Sayed N."/>
            <person name="Caler E."/>
            <person name="Inman J."/>
            <person name="Amedeo P."/>
            <person name="Hass B."/>
            <person name="Wortman J."/>
        </authorList>
    </citation>
    <scope>NUCLEOTIDE SEQUENCE [LARGE SCALE GENOMIC DNA]</scope>
    <source>
        <strain evidence="6">ATCC 50983 / TXsc</strain>
    </source>
</reference>
<organism evidence="6">
    <name type="scientific">Perkinsus marinus (strain ATCC 50983 / TXsc)</name>
    <dbReference type="NCBI Taxonomy" id="423536"/>
    <lineage>
        <taxon>Eukaryota</taxon>
        <taxon>Sar</taxon>
        <taxon>Alveolata</taxon>
        <taxon>Perkinsozoa</taxon>
        <taxon>Perkinsea</taxon>
        <taxon>Perkinsida</taxon>
        <taxon>Perkinsidae</taxon>
        <taxon>Perkinsus</taxon>
    </lineage>
</organism>
<dbReference type="Pfam" id="PF14555">
    <property type="entry name" value="UBA_4"/>
    <property type="match status" value="1"/>
</dbReference>
<feature type="compositionally biased region" description="Polar residues" evidence="2">
    <location>
        <begin position="132"/>
        <end position="142"/>
    </location>
</feature>
<feature type="compositionally biased region" description="Low complexity" evidence="2">
    <location>
        <begin position="207"/>
        <end position="219"/>
    </location>
</feature>